<dbReference type="SUPFAM" id="SSF52540">
    <property type="entry name" value="P-loop containing nucleoside triphosphate hydrolases"/>
    <property type="match status" value="1"/>
</dbReference>
<comment type="similarity">
    <text evidence="2">Belongs to the RecN family.</text>
</comment>
<dbReference type="PANTHER" id="PTHR11059:SF0">
    <property type="entry name" value="DNA REPAIR PROTEIN RECN"/>
    <property type="match status" value="1"/>
</dbReference>
<evidence type="ECO:0000256" key="1">
    <source>
        <dbReference type="ARBA" id="ARBA00003618"/>
    </source>
</evidence>
<keyword evidence="4" id="KW-0547">Nucleotide-binding</keyword>
<gene>
    <name evidence="11" type="ORF">METZ01_LOCUS78113</name>
</gene>
<evidence type="ECO:0000256" key="7">
    <source>
        <dbReference type="ARBA" id="ARBA00023204"/>
    </source>
</evidence>
<dbReference type="AlphaFoldDB" id="A0A381UAT8"/>
<organism evidence="11">
    <name type="scientific">marine metagenome</name>
    <dbReference type="NCBI Taxonomy" id="408172"/>
    <lineage>
        <taxon>unclassified sequences</taxon>
        <taxon>metagenomes</taxon>
        <taxon>ecological metagenomes</taxon>
    </lineage>
</organism>
<dbReference type="GO" id="GO:0043590">
    <property type="term" value="C:bacterial nucleoid"/>
    <property type="evidence" value="ECO:0007669"/>
    <property type="project" value="TreeGrafter"/>
</dbReference>
<dbReference type="Gene3D" id="3.40.50.300">
    <property type="entry name" value="P-loop containing nucleotide triphosphate hydrolases"/>
    <property type="match status" value="2"/>
</dbReference>
<accession>A0A381UAT8</accession>
<reference evidence="11" key="1">
    <citation type="submission" date="2018-05" db="EMBL/GenBank/DDBJ databases">
        <authorList>
            <person name="Lanie J.A."/>
            <person name="Ng W.-L."/>
            <person name="Kazmierczak K.M."/>
            <person name="Andrzejewski T.M."/>
            <person name="Davidsen T.M."/>
            <person name="Wayne K.J."/>
            <person name="Tettelin H."/>
            <person name="Glass J.I."/>
            <person name="Rusch D."/>
            <person name="Podicherti R."/>
            <person name="Tsui H.-C.T."/>
            <person name="Winkler M.E."/>
        </authorList>
    </citation>
    <scope>NUCLEOTIDE SEQUENCE</scope>
</reference>
<evidence type="ECO:0000256" key="8">
    <source>
        <dbReference type="ARBA" id="ARBA00033408"/>
    </source>
</evidence>
<evidence type="ECO:0000256" key="3">
    <source>
        <dbReference type="ARBA" id="ARBA00021315"/>
    </source>
</evidence>
<dbReference type="GO" id="GO:0006310">
    <property type="term" value="P:DNA recombination"/>
    <property type="evidence" value="ECO:0007669"/>
    <property type="project" value="InterPro"/>
</dbReference>
<evidence type="ECO:0000256" key="9">
    <source>
        <dbReference type="SAM" id="Coils"/>
    </source>
</evidence>
<dbReference type="InterPro" id="IPR027417">
    <property type="entry name" value="P-loop_NTPase"/>
</dbReference>
<name>A0A381UAT8_9ZZZZ</name>
<dbReference type="GO" id="GO:0009432">
    <property type="term" value="P:SOS response"/>
    <property type="evidence" value="ECO:0007669"/>
    <property type="project" value="TreeGrafter"/>
</dbReference>
<keyword evidence="6" id="KW-0067">ATP-binding</keyword>
<sequence length="493" mass="55773">MGKKFSPEILRTGCDTLIVEGNFITGTNSTIIRRIYRDNKQSKSFINDEPVTKKKLLKTTLLLADLHGQHDHQNLLDSNTHLSYLDSYGNYNLELNMVKKLYQDLNKCENELQKLLLKRNELKEKSELHEFQLKELTEYPLSTEFEINQIKKYNRLSKASEIQSSLSTVSALLEGRDSAVINSLNTITHELENVSDFDDSILAIQQRMVSNRIDLEDLILDIQKAKDSIIINPDELEIINNIISHIEMLKRKYGGSIDSVIEYRDSIIQTEIESGGCNTEINLLVNEVQQLKTELLECSKAISKYRKSTGIKLEKTIKDSLKHLNMSDTNFKIQLNSDPENIIESGMDTCEFFISTNIGEELRPVTKIASGGEISRIMLAIKMALQSKDIVDTLIFDEIDSGISGATAERVGETFEKLAKSHQILCITHLSQIAGKGESHYKVSKKIKDDRIVVDINKLSKTNRIGEIATLISGRKVTESSRKQAKELLYTDG</sequence>
<feature type="coiled-coil region" evidence="9">
    <location>
        <begin position="98"/>
        <end position="125"/>
    </location>
</feature>
<dbReference type="Pfam" id="PF02463">
    <property type="entry name" value="SMC_N"/>
    <property type="match status" value="1"/>
</dbReference>
<dbReference type="InterPro" id="IPR003395">
    <property type="entry name" value="RecF/RecN/SMC_N"/>
</dbReference>
<dbReference type="GO" id="GO:0006281">
    <property type="term" value="P:DNA repair"/>
    <property type="evidence" value="ECO:0007669"/>
    <property type="project" value="UniProtKB-KW"/>
</dbReference>
<dbReference type="PANTHER" id="PTHR11059">
    <property type="entry name" value="DNA REPAIR PROTEIN RECN"/>
    <property type="match status" value="1"/>
</dbReference>
<protein>
    <recommendedName>
        <fullName evidence="3">DNA repair protein RecN</fullName>
    </recommendedName>
    <alternativeName>
        <fullName evidence="8">Recombination protein N</fullName>
    </alternativeName>
</protein>
<proteinExistence type="inferred from homology"/>
<keyword evidence="9" id="KW-0175">Coiled coil</keyword>
<dbReference type="InterPro" id="IPR004604">
    <property type="entry name" value="DNA_recomb/repair_RecN"/>
</dbReference>
<keyword evidence="5" id="KW-0227">DNA damage</keyword>
<dbReference type="PIRSF" id="PIRSF003128">
    <property type="entry name" value="RecN"/>
    <property type="match status" value="1"/>
</dbReference>
<evidence type="ECO:0000256" key="4">
    <source>
        <dbReference type="ARBA" id="ARBA00022741"/>
    </source>
</evidence>
<feature type="domain" description="RecF/RecN/SMC N-terminal" evidence="10">
    <location>
        <begin position="26"/>
        <end position="445"/>
    </location>
</feature>
<dbReference type="EMBL" id="UINC01006066">
    <property type="protein sequence ID" value="SVA25259.1"/>
    <property type="molecule type" value="Genomic_DNA"/>
</dbReference>
<evidence type="ECO:0000313" key="11">
    <source>
        <dbReference type="EMBL" id="SVA25259.1"/>
    </source>
</evidence>
<evidence type="ECO:0000259" key="10">
    <source>
        <dbReference type="Pfam" id="PF02463"/>
    </source>
</evidence>
<evidence type="ECO:0000256" key="6">
    <source>
        <dbReference type="ARBA" id="ARBA00022840"/>
    </source>
</evidence>
<dbReference type="CDD" id="cd03241">
    <property type="entry name" value="ABC_RecN"/>
    <property type="match status" value="1"/>
</dbReference>
<comment type="function">
    <text evidence="1">May be involved in recombinational repair of damaged DNA.</text>
</comment>
<keyword evidence="7" id="KW-0234">DNA repair</keyword>
<dbReference type="GO" id="GO:0005524">
    <property type="term" value="F:ATP binding"/>
    <property type="evidence" value="ECO:0007669"/>
    <property type="project" value="UniProtKB-KW"/>
</dbReference>
<evidence type="ECO:0000256" key="5">
    <source>
        <dbReference type="ARBA" id="ARBA00022763"/>
    </source>
</evidence>
<evidence type="ECO:0000256" key="2">
    <source>
        <dbReference type="ARBA" id="ARBA00009441"/>
    </source>
</evidence>